<feature type="coiled-coil region" evidence="1">
    <location>
        <begin position="17"/>
        <end position="51"/>
    </location>
</feature>
<comment type="caution">
    <text evidence="2">The sequence shown here is derived from an EMBL/GenBank/DDBJ whole genome shotgun (WGS) entry which is preliminary data.</text>
</comment>
<keyword evidence="1" id="KW-0175">Coiled coil</keyword>
<dbReference type="AlphaFoldDB" id="A0A392RSE1"/>
<sequence length="56" mass="6456">MNLIGGNGEEIHVDDSEEKMVQEISKLRIEVENERKKNLQLELQLENIKLHLISSA</sequence>
<dbReference type="GO" id="GO:0004674">
    <property type="term" value="F:protein serine/threonine kinase activity"/>
    <property type="evidence" value="ECO:0007669"/>
    <property type="project" value="UniProtKB-KW"/>
</dbReference>
<keyword evidence="2" id="KW-0418">Kinase</keyword>
<keyword evidence="2" id="KW-0808">Transferase</keyword>
<evidence type="ECO:0000256" key="1">
    <source>
        <dbReference type="SAM" id="Coils"/>
    </source>
</evidence>
<reference evidence="2 3" key="1">
    <citation type="journal article" date="2018" name="Front. Plant Sci.">
        <title>Red Clover (Trifolium pratense) and Zigzag Clover (T. medium) - A Picture of Genomic Similarities and Differences.</title>
        <authorList>
            <person name="Dluhosova J."/>
            <person name="Istvanek J."/>
            <person name="Nedelnik J."/>
            <person name="Repkova J."/>
        </authorList>
    </citation>
    <scope>NUCLEOTIDE SEQUENCE [LARGE SCALE GENOMIC DNA]</scope>
    <source>
        <strain evidence="3">cv. 10/8</strain>
        <tissue evidence="2">Leaf</tissue>
    </source>
</reference>
<proteinExistence type="predicted"/>
<dbReference type="EMBL" id="LXQA010256416">
    <property type="protein sequence ID" value="MCI38476.1"/>
    <property type="molecule type" value="Genomic_DNA"/>
</dbReference>
<feature type="non-terminal residue" evidence="2">
    <location>
        <position position="56"/>
    </location>
</feature>
<evidence type="ECO:0000313" key="3">
    <source>
        <dbReference type="Proteomes" id="UP000265520"/>
    </source>
</evidence>
<organism evidence="2 3">
    <name type="scientific">Trifolium medium</name>
    <dbReference type="NCBI Taxonomy" id="97028"/>
    <lineage>
        <taxon>Eukaryota</taxon>
        <taxon>Viridiplantae</taxon>
        <taxon>Streptophyta</taxon>
        <taxon>Embryophyta</taxon>
        <taxon>Tracheophyta</taxon>
        <taxon>Spermatophyta</taxon>
        <taxon>Magnoliopsida</taxon>
        <taxon>eudicotyledons</taxon>
        <taxon>Gunneridae</taxon>
        <taxon>Pentapetalae</taxon>
        <taxon>rosids</taxon>
        <taxon>fabids</taxon>
        <taxon>Fabales</taxon>
        <taxon>Fabaceae</taxon>
        <taxon>Papilionoideae</taxon>
        <taxon>50 kb inversion clade</taxon>
        <taxon>NPAAA clade</taxon>
        <taxon>Hologalegina</taxon>
        <taxon>IRL clade</taxon>
        <taxon>Trifolieae</taxon>
        <taxon>Trifolium</taxon>
    </lineage>
</organism>
<name>A0A392RSE1_9FABA</name>
<accession>A0A392RSE1</accession>
<evidence type="ECO:0000313" key="2">
    <source>
        <dbReference type="EMBL" id="MCI38476.1"/>
    </source>
</evidence>
<keyword evidence="2" id="KW-0723">Serine/threonine-protein kinase</keyword>
<keyword evidence="3" id="KW-1185">Reference proteome</keyword>
<protein>
    <submittedName>
        <fullName evidence="2">Serine/threonine protein kinase</fullName>
    </submittedName>
</protein>
<dbReference type="Proteomes" id="UP000265520">
    <property type="component" value="Unassembled WGS sequence"/>
</dbReference>